<protein>
    <recommendedName>
        <fullName evidence="3">5'-3' exonuclease domain-containing protein</fullName>
    </recommendedName>
</protein>
<dbReference type="SUPFAM" id="SSF88723">
    <property type="entry name" value="PIN domain-like"/>
    <property type="match status" value="1"/>
</dbReference>
<evidence type="ECO:0000256" key="2">
    <source>
        <dbReference type="ARBA" id="ARBA00022801"/>
    </source>
</evidence>
<dbReference type="GO" id="GO:0033567">
    <property type="term" value="P:DNA replication, Okazaki fragment processing"/>
    <property type="evidence" value="ECO:0007669"/>
    <property type="project" value="InterPro"/>
</dbReference>
<dbReference type="PANTHER" id="PTHR42646">
    <property type="entry name" value="FLAP ENDONUCLEASE XNI"/>
    <property type="match status" value="1"/>
</dbReference>
<evidence type="ECO:0000313" key="4">
    <source>
        <dbReference type="EMBL" id="QHS98978.1"/>
    </source>
</evidence>
<dbReference type="GO" id="GO:0017108">
    <property type="term" value="F:5'-flap endonuclease activity"/>
    <property type="evidence" value="ECO:0007669"/>
    <property type="project" value="InterPro"/>
</dbReference>
<proteinExistence type="predicted"/>
<dbReference type="InterPro" id="IPR002421">
    <property type="entry name" value="5-3_exonuclease"/>
</dbReference>
<dbReference type="GO" id="GO:0008409">
    <property type="term" value="F:5'-3' exonuclease activity"/>
    <property type="evidence" value="ECO:0007669"/>
    <property type="project" value="InterPro"/>
</dbReference>
<keyword evidence="1" id="KW-0540">Nuclease</keyword>
<dbReference type="Pfam" id="PF02739">
    <property type="entry name" value="5_3_exonuc_N"/>
    <property type="match status" value="1"/>
</dbReference>
<accession>A0A6C0C5Q6</accession>
<keyword evidence="2" id="KW-0378">Hydrolase</keyword>
<feature type="domain" description="5'-3' exonuclease" evidence="3">
    <location>
        <begin position="1"/>
        <end position="257"/>
    </location>
</feature>
<dbReference type="PANTHER" id="PTHR42646:SF2">
    <property type="entry name" value="5'-3' EXONUCLEASE FAMILY PROTEIN"/>
    <property type="match status" value="1"/>
</dbReference>
<dbReference type="InterPro" id="IPR038969">
    <property type="entry name" value="FEN"/>
</dbReference>
<evidence type="ECO:0000256" key="1">
    <source>
        <dbReference type="ARBA" id="ARBA00022722"/>
    </source>
</evidence>
<dbReference type="EMBL" id="MN739334">
    <property type="protein sequence ID" value="QHS98978.1"/>
    <property type="molecule type" value="Genomic_DNA"/>
</dbReference>
<dbReference type="AlphaFoldDB" id="A0A6C0C5Q6"/>
<evidence type="ECO:0000259" key="3">
    <source>
        <dbReference type="SMART" id="SM00475"/>
    </source>
</evidence>
<dbReference type="Gene3D" id="3.40.50.1010">
    <property type="entry name" value="5'-nuclease"/>
    <property type="match status" value="1"/>
</dbReference>
<reference evidence="4" key="1">
    <citation type="journal article" date="2020" name="Nature">
        <title>Giant virus diversity and host interactions through global metagenomics.</title>
        <authorList>
            <person name="Schulz F."/>
            <person name="Roux S."/>
            <person name="Paez-Espino D."/>
            <person name="Jungbluth S."/>
            <person name="Walsh D.A."/>
            <person name="Denef V.J."/>
            <person name="McMahon K.D."/>
            <person name="Konstantinidis K.T."/>
            <person name="Eloe-Fadrosh E.A."/>
            <person name="Kyrpides N.C."/>
            <person name="Woyke T."/>
        </authorList>
    </citation>
    <scope>NUCLEOTIDE SEQUENCE</scope>
    <source>
        <strain evidence="4">GVMAG-M-3300020185-33</strain>
    </source>
</reference>
<dbReference type="InterPro" id="IPR036279">
    <property type="entry name" value="5-3_exonuclease_C_sf"/>
</dbReference>
<dbReference type="InterPro" id="IPR029060">
    <property type="entry name" value="PIN-like_dom_sf"/>
</dbReference>
<dbReference type="GO" id="GO:0003677">
    <property type="term" value="F:DNA binding"/>
    <property type="evidence" value="ECO:0007669"/>
    <property type="project" value="InterPro"/>
</dbReference>
<organism evidence="4">
    <name type="scientific">viral metagenome</name>
    <dbReference type="NCBI Taxonomy" id="1070528"/>
    <lineage>
        <taxon>unclassified sequences</taxon>
        <taxon>metagenomes</taxon>
        <taxon>organismal metagenomes</taxon>
    </lineage>
</organism>
<sequence length="267" mass="31278">MPNFLLIDGSYYCFYRYFATEQWFNLAKREENIEIPSQHELFINKFRKTFVDKIGETIKKLKIDSPIIIVGKDCPRRNIWRMKLFPGYKSNRNQDAGFMGGPFFKMAYDDNLFEKAGSKLRLSYPGLEADDCIAIATKHILEKYDDAKIWIIASDMDYLQLASDKVKIFNLKYQDITENKNCFKDSDKDLFCKIVAGDKSDCIPSVFKKCGIKTAEKFWNNKDNFNKKLEMDIDAKNQYILNKKIIDFNNIPKTLVSEFKEKYGLKP</sequence>
<dbReference type="SUPFAM" id="SSF47807">
    <property type="entry name" value="5' to 3' exonuclease, C-terminal subdomain"/>
    <property type="match status" value="1"/>
</dbReference>
<dbReference type="Gene3D" id="1.10.150.20">
    <property type="entry name" value="5' to 3' exonuclease, C-terminal subdomain"/>
    <property type="match status" value="1"/>
</dbReference>
<dbReference type="SMART" id="SM00475">
    <property type="entry name" value="53EXOc"/>
    <property type="match status" value="1"/>
</dbReference>
<dbReference type="InterPro" id="IPR020046">
    <property type="entry name" value="5-3_exonucl_a-hlix_arch_N"/>
</dbReference>
<name>A0A6C0C5Q6_9ZZZZ</name>